<feature type="domain" description="Thioredoxin" evidence="9">
    <location>
        <begin position="539"/>
        <end position="657"/>
    </location>
</feature>
<evidence type="ECO:0000259" key="8">
    <source>
        <dbReference type="PROSITE" id="PS50076"/>
    </source>
</evidence>
<dbReference type="PROSITE" id="PS00636">
    <property type="entry name" value="DNAJ_1"/>
    <property type="match status" value="1"/>
</dbReference>
<reference evidence="11" key="1">
    <citation type="submission" date="2025-08" db="UniProtKB">
        <authorList>
            <consortium name="RefSeq"/>
        </authorList>
    </citation>
    <scope>IDENTIFICATION</scope>
</reference>
<evidence type="ECO:0000256" key="4">
    <source>
        <dbReference type="ARBA" id="ARBA00023006"/>
    </source>
</evidence>
<dbReference type="Pfam" id="PF00085">
    <property type="entry name" value="Thioredoxin"/>
    <property type="match status" value="3"/>
</dbReference>
<dbReference type="SUPFAM" id="SSF46565">
    <property type="entry name" value="Chaperone J-domain"/>
    <property type="match status" value="1"/>
</dbReference>
<dbReference type="PROSITE" id="PS00194">
    <property type="entry name" value="THIOREDOXIN_1"/>
    <property type="match status" value="1"/>
</dbReference>
<evidence type="ECO:0000259" key="9">
    <source>
        <dbReference type="PROSITE" id="PS51352"/>
    </source>
</evidence>
<protein>
    <recommendedName>
        <fullName evidence="2">DnaJ homolog subfamily C member 10</fullName>
    </recommendedName>
    <alternativeName>
        <fullName evidence="3">DnaJ homolog subfamily C member 16</fullName>
    </alternativeName>
    <alternativeName>
        <fullName evidence="6">Endoplasmic reticulum DNA J domain-containing protein 8</fullName>
    </alternativeName>
</protein>
<dbReference type="PROSITE" id="PS50076">
    <property type="entry name" value="DNAJ_2"/>
    <property type="match status" value="1"/>
</dbReference>
<accession>A0A6I9W8M7</accession>
<gene>
    <name evidence="11" type="primary">LOC105425835</name>
</gene>
<organism evidence="10 11">
    <name type="scientific">Pogonomyrmex barbatus</name>
    <name type="common">red harvester ant</name>
    <dbReference type="NCBI Taxonomy" id="144034"/>
    <lineage>
        <taxon>Eukaryota</taxon>
        <taxon>Metazoa</taxon>
        <taxon>Ecdysozoa</taxon>
        <taxon>Arthropoda</taxon>
        <taxon>Hexapoda</taxon>
        <taxon>Insecta</taxon>
        <taxon>Pterygota</taxon>
        <taxon>Neoptera</taxon>
        <taxon>Endopterygota</taxon>
        <taxon>Hymenoptera</taxon>
        <taxon>Apocrita</taxon>
        <taxon>Aculeata</taxon>
        <taxon>Formicoidea</taxon>
        <taxon>Formicidae</taxon>
        <taxon>Myrmicinae</taxon>
        <taxon>Pogonomyrmex</taxon>
    </lineage>
</organism>
<name>A0A6I9W8M7_9HYME</name>
<evidence type="ECO:0000256" key="6">
    <source>
        <dbReference type="ARBA" id="ARBA00035043"/>
    </source>
</evidence>
<dbReference type="OrthoDB" id="5810603at2759"/>
<dbReference type="PRINTS" id="PR00625">
    <property type="entry name" value="JDOMAIN"/>
</dbReference>
<dbReference type="AlphaFoldDB" id="A0A6I9W8M7"/>
<comment type="function">
    <text evidence="5">Plays an important role in regulating the size of autophagosomes during the formation process.</text>
</comment>
<evidence type="ECO:0000256" key="3">
    <source>
        <dbReference type="ARBA" id="ARBA00020921"/>
    </source>
</evidence>
<dbReference type="GO" id="GO:0015035">
    <property type="term" value="F:protein-disulfide reductase activity"/>
    <property type="evidence" value="ECO:0007669"/>
    <property type="project" value="TreeGrafter"/>
</dbReference>
<dbReference type="Proteomes" id="UP000504615">
    <property type="component" value="Unplaced"/>
</dbReference>
<dbReference type="InterPro" id="IPR017937">
    <property type="entry name" value="Thioredoxin_CS"/>
</dbReference>
<evidence type="ECO:0000313" key="10">
    <source>
        <dbReference type="Proteomes" id="UP000504615"/>
    </source>
</evidence>
<dbReference type="GO" id="GO:0006914">
    <property type="term" value="P:autophagy"/>
    <property type="evidence" value="ECO:0007669"/>
    <property type="project" value="UniProtKB-KW"/>
</dbReference>
<dbReference type="GO" id="GO:0005788">
    <property type="term" value="C:endoplasmic reticulum lumen"/>
    <property type="evidence" value="ECO:0007669"/>
    <property type="project" value="TreeGrafter"/>
</dbReference>
<keyword evidence="4" id="KW-0072">Autophagy</keyword>
<feature type="chain" id="PRO_5026856123" description="DnaJ homolog subfamily C member 10" evidence="7">
    <location>
        <begin position="18"/>
        <end position="770"/>
    </location>
</feature>
<dbReference type="PANTHER" id="PTHR44340">
    <property type="entry name" value="DNAJ HOMOLOG SUBFAMILY C MEMBER 10"/>
    <property type="match status" value="1"/>
</dbReference>
<dbReference type="GO" id="GO:0005789">
    <property type="term" value="C:endoplasmic reticulum membrane"/>
    <property type="evidence" value="ECO:0007669"/>
    <property type="project" value="UniProtKB-SubCell"/>
</dbReference>
<dbReference type="InterPro" id="IPR036869">
    <property type="entry name" value="J_dom_sf"/>
</dbReference>
<dbReference type="InterPro" id="IPR018253">
    <property type="entry name" value="DnaJ_domain_CS"/>
</dbReference>
<dbReference type="SUPFAM" id="SSF52833">
    <property type="entry name" value="Thioredoxin-like"/>
    <property type="match status" value="5"/>
</dbReference>
<evidence type="ECO:0000313" key="11">
    <source>
        <dbReference type="RefSeq" id="XP_011635081.1"/>
    </source>
</evidence>
<dbReference type="GO" id="GO:0016671">
    <property type="term" value="F:oxidoreductase activity, acting on a sulfur group of donors, disulfide as acceptor"/>
    <property type="evidence" value="ECO:0007669"/>
    <property type="project" value="TreeGrafter"/>
</dbReference>
<dbReference type="Gene3D" id="1.10.287.110">
    <property type="entry name" value="DnaJ domain"/>
    <property type="match status" value="1"/>
</dbReference>
<dbReference type="InterPro" id="IPR013766">
    <property type="entry name" value="Thioredoxin_domain"/>
</dbReference>
<evidence type="ECO:0000256" key="2">
    <source>
        <dbReference type="ARBA" id="ARBA00020920"/>
    </source>
</evidence>
<dbReference type="CDD" id="cd02961">
    <property type="entry name" value="PDI_a_family"/>
    <property type="match status" value="1"/>
</dbReference>
<dbReference type="Pfam" id="PF00226">
    <property type="entry name" value="DnaJ"/>
    <property type="match status" value="1"/>
</dbReference>
<dbReference type="SMART" id="SM00271">
    <property type="entry name" value="DnaJ"/>
    <property type="match status" value="1"/>
</dbReference>
<dbReference type="GeneID" id="105425835"/>
<evidence type="ECO:0000256" key="1">
    <source>
        <dbReference type="ARBA" id="ARBA00004163"/>
    </source>
</evidence>
<evidence type="ECO:0000256" key="5">
    <source>
        <dbReference type="ARBA" id="ARBA00035002"/>
    </source>
</evidence>
<feature type="signal peptide" evidence="7">
    <location>
        <begin position="1"/>
        <end position="17"/>
    </location>
</feature>
<keyword evidence="7" id="KW-0732">Signal</keyword>
<dbReference type="GO" id="GO:0036498">
    <property type="term" value="P:IRE1-mediated unfolded protein response"/>
    <property type="evidence" value="ECO:0007669"/>
    <property type="project" value="TreeGrafter"/>
</dbReference>
<dbReference type="InterPro" id="IPR052460">
    <property type="entry name" value="ER_disulfide_reductase"/>
</dbReference>
<feature type="domain" description="J" evidence="8">
    <location>
        <begin position="19"/>
        <end position="84"/>
    </location>
</feature>
<keyword evidence="10" id="KW-1185">Reference proteome</keyword>
<comment type="subcellular location">
    <subcellularLocation>
        <location evidence="1">Endoplasmic reticulum membrane</location>
        <topology evidence="1">Single-pass type IV membrane protein</topology>
    </subcellularLocation>
</comment>
<dbReference type="PROSITE" id="PS51352">
    <property type="entry name" value="THIOREDOXIN_2"/>
    <property type="match status" value="1"/>
</dbReference>
<dbReference type="InterPro" id="IPR036249">
    <property type="entry name" value="Thioredoxin-like_sf"/>
</dbReference>
<dbReference type="GO" id="GO:0051787">
    <property type="term" value="F:misfolded protein binding"/>
    <property type="evidence" value="ECO:0007669"/>
    <property type="project" value="TreeGrafter"/>
</dbReference>
<dbReference type="Gene3D" id="3.40.30.10">
    <property type="entry name" value="Glutaredoxin"/>
    <property type="match status" value="5"/>
</dbReference>
<dbReference type="KEGG" id="pbar:105425835"/>
<dbReference type="InterPro" id="IPR001623">
    <property type="entry name" value="DnaJ_domain"/>
</dbReference>
<dbReference type="CDD" id="cd06257">
    <property type="entry name" value="DnaJ"/>
    <property type="match status" value="1"/>
</dbReference>
<proteinExistence type="predicted"/>
<dbReference type="PANTHER" id="PTHR44340:SF1">
    <property type="entry name" value="DNAJ HOMOLOG SUBFAMILY C MEMBER 10"/>
    <property type="match status" value="1"/>
</dbReference>
<dbReference type="RefSeq" id="XP_011635081.1">
    <property type="nucleotide sequence ID" value="XM_011636779.2"/>
</dbReference>
<evidence type="ECO:0000256" key="7">
    <source>
        <dbReference type="SAM" id="SignalP"/>
    </source>
</evidence>
<sequence>MYKIIITFLVIISLIRGEDYYEILGISRSAGQDEIRKAFKKLAIIYHPDKNTDDPDAHDKFVRLTKAYETLKDNDLRKTYDLFGEDSFKKSNKQTYYSSSYYQHSFIYQYDENVVYLTKNDYFESIINSDSSWFVNFYSPMCSHCHHLAPVWRKVAKLLNSVMKIAAVNCEYDRMLCHQVGIHVYPTLLYFNKHSQNGVHYNQERTQQAIIHFALNKLNIQIPEINESQWELFLRGKNIVQRPMLIFICGVQGNCFTSNERLIVGATFDKLIDVRMFTCESDSCHDKISHNIYAVYLPTYNISFWEPIFFNSISDIKTLIEELSSQLPNPQELSNNDFEHIRKAKSNVIWLVCFYFDDVSLLDLNLQIKKLSASINIGKINCDRYRDLCSKLSSKVNVLNYPMWGVIKPGGTFELNHGKNMKNDILKFTQFSMKATNFRTLFVEEALSILQKRDEAWFLNWFTPQYPLCIEFLLELRKASLEFDPSKIRFGTIDCTVHTTLCRQYNIQHYPTSMLINGSDIHQFTSKMTATYVIQLIREKINPSVIELTSKNFNHKLAMKTSKVMWIVDYFVSWCGPCQKLAPEWITVAKSLNNLSFVKVASVNCETEASLCQSQGVRSYPNIRLYPLGSEGLSTVALYNGQRDSLSILTWITMFFPKKVYDLQSSNYRKSLDSKHIWIINFYLPRCWYCQKMEPEFAIAAQLLDKVKFGKVNCMYGCAQIHSFPTLMLYNSKHTKESRHGGIKLDATTAEEIRDKILGIINSRAKHDEL</sequence>